<evidence type="ECO:0000256" key="11">
    <source>
        <dbReference type="ARBA" id="ARBA00048366"/>
    </source>
</evidence>
<evidence type="ECO:0000256" key="10">
    <source>
        <dbReference type="ARBA" id="ARBA00029774"/>
    </source>
</evidence>
<dbReference type="PANTHER" id="PTHR17490">
    <property type="entry name" value="SUA5"/>
    <property type="match status" value="1"/>
</dbReference>
<comment type="subcellular location">
    <subcellularLocation>
        <location evidence="1">Cytoplasm</location>
    </subcellularLocation>
</comment>
<keyword evidence="5" id="KW-0808">Transferase</keyword>
<dbReference type="EMBL" id="MHIB01000006">
    <property type="protein sequence ID" value="OGY45064.1"/>
    <property type="molecule type" value="Genomic_DNA"/>
</dbReference>
<gene>
    <name evidence="13" type="ORF">A2729_03330</name>
</gene>
<sequence length="210" mass="23513">MIVVKPNKIGIKKAIAILKNGGVVVYPTDTAYALGGIFDWPAVTQKILKIKKRKDKKFTLVAASLVQVEKFFKFNNLEKKLAEKYWPGPLSIAVLPRFAVRVPKNQITRFLAQKVGGPLIATSANISGQPALYDSGRIIKQFLKEKNPRLRQPALRRRLRQGEGFGGQEPDLILDCGRLPRKPVSTIVKIKNGKKIEVIRQGAVKIKFEF</sequence>
<keyword evidence="7" id="KW-0548">Nucleotidyltransferase</keyword>
<feature type="domain" description="YrdC-like" evidence="12">
    <location>
        <begin position="8"/>
        <end position="204"/>
    </location>
</feature>
<dbReference type="PROSITE" id="PS51163">
    <property type="entry name" value="YRDC"/>
    <property type="match status" value="1"/>
</dbReference>
<evidence type="ECO:0000313" key="13">
    <source>
        <dbReference type="EMBL" id="OGY45064.1"/>
    </source>
</evidence>
<keyword evidence="6" id="KW-0819">tRNA processing</keyword>
<comment type="similarity">
    <text evidence="2">Belongs to the SUA5 family.</text>
</comment>
<comment type="catalytic activity">
    <reaction evidence="11">
        <text>L-threonine + hydrogencarbonate + ATP = L-threonylcarbamoyladenylate + diphosphate + H2O</text>
        <dbReference type="Rhea" id="RHEA:36407"/>
        <dbReference type="ChEBI" id="CHEBI:15377"/>
        <dbReference type="ChEBI" id="CHEBI:17544"/>
        <dbReference type="ChEBI" id="CHEBI:30616"/>
        <dbReference type="ChEBI" id="CHEBI:33019"/>
        <dbReference type="ChEBI" id="CHEBI:57926"/>
        <dbReference type="ChEBI" id="CHEBI:73682"/>
        <dbReference type="EC" id="2.7.7.87"/>
    </reaction>
</comment>
<accession>A0A1G1XYQ9</accession>
<dbReference type="InterPro" id="IPR006070">
    <property type="entry name" value="Sua5-like_dom"/>
</dbReference>
<keyword evidence="9" id="KW-0067">ATP-binding</keyword>
<dbReference type="EC" id="2.7.7.87" evidence="3"/>
<evidence type="ECO:0000256" key="3">
    <source>
        <dbReference type="ARBA" id="ARBA00012584"/>
    </source>
</evidence>
<dbReference type="GO" id="GO:0006450">
    <property type="term" value="P:regulation of translational fidelity"/>
    <property type="evidence" value="ECO:0007669"/>
    <property type="project" value="TreeGrafter"/>
</dbReference>
<organism evidence="13 14">
    <name type="scientific">Candidatus Buchananbacteria bacterium RIFCSPHIGHO2_01_FULL_39_14</name>
    <dbReference type="NCBI Taxonomy" id="1797532"/>
    <lineage>
        <taxon>Bacteria</taxon>
        <taxon>Candidatus Buchananiibacteriota</taxon>
    </lineage>
</organism>
<dbReference type="AlphaFoldDB" id="A0A1G1XYQ9"/>
<dbReference type="InterPro" id="IPR050156">
    <property type="entry name" value="TC-AMP_synthase_SUA5"/>
</dbReference>
<name>A0A1G1XYQ9_9BACT</name>
<protein>
    <recommendedName>
        <fullName evidence="10">L-threonylcarbamoyladenylate synthase</fullName>
        <ecNumber evidence="3">2.7.7.87</ecNumber>
    </recommendedName>
    <alternativeName>
        <fullName evidence="10">L-threonylcarbamoyladenylate synthase</fullName>
    </alternativeName>
</protein>
<dbReference type="Gene3D" id="3.90.870.10">
    <property type="entry name" value="DHBP synthase"/>
    <property type="match status" value="1"/>
</dbReference>
<dbReference type="GO" id="GO:0003725">
    <property type="term" value="F:double-stranded RNA binding"/>
    <property type="evidence" value="ECO:0007669"/>
    <property type="project" value="InterPro"/>
</dbReference>
<evidence type="ECO:0000256" key="8">
    <source>
        <dbReference type="ARBA" id="ARBA00022741"/>
    </source>
</evidence>
<keyword evidence="8" id="KW-0547">Nucleotide-binding</keyword>
<dbReference type="SUPFAM" id="SSF55821">
    <property type="entry name" value="YrdC/RibB"/>
    <property type="match status" value="1"/>
</dbReference>
<dbReference type="InterPro" id="IPR017945">
    <property type="entry name" value="DHBP_synth_RibB-like_a/b_dom"/>
</dbReference>
<evidence type="ECO:0000256" key="5">
    <source>
        <dbReference type="ARBA" id="ARBA00022679"/>
    </source>
</evidence>
<dbReference type="STRING" id="1797532.A2729_03330"/>
<dbReference type="GO" id="GO:0008033">
    <property type="term" value="P:tRNA processing"/>
    <property type="evidence" value="ECO:0007669"/>
    <property type="project" value="UniProtKB-KW"/>
</dbReference>
<dbReference type="GO" id="GO:0005524">
    <property type="term" value="F:ATP binding"/>
    <property type="evidence" value="ECO:0007669"/>
    <property type="project" value="UniProtKB-KW"/>
</dbReference>
<comment type="caution">
    <text evidence="13">The sequence shown here is derived from an EMBL/GenBank/DDBJ whole genome shotgun (WGS) entry which is preliminary data.</text>
</comment>
<evidence type="ECO:0000256" key="4">
    <source>
        <dbReference type="ARBA" id="ARBA00022490"/>
    </source>
</evidence>
<dbReference type="GO" id="GO:0061710">
    <property type="term" value="F:L-threonylcarbamoyladenylate synthase"/>
    <property type="evidence" value="ECO:0007669"/>
    <property type="project" value="UniProtKB-EC"/>
</dbReference>
<evidence type="ECO:0000313" key="14">
    <source>
        <dbReference type="Proteomes" id="UP000178930"/>
    </source>
</evidence>
<dbReference type="Pfam" id="PF01300">
    <property type="entry name" value="Sua5_yciO_yrdC"/>
    <property type="match status" value="1"/>
</dbReference>
<dbReference type="GO" id="GO:0005737">
    <property type="term" value="C:cytoplasm"/>
    <property type="evidence" value="ECO:0007669"/>
    <property type="project" value="UniProtKB-SubCell"/>
</dbReference>
<evidence type="ECO:0000256" key="2">
    <source>
        <dbReference type="ARBA" id="ARBA00007663"/>
    </source>
</evidence>
<proteinExistence type="inferred from homology"/>
<dbReference type="PANTHER" id="PTHR17490:SF16">
    <property type="entry name" value="THREONYLCARBAMOYL-AMP SYNTHASE"/>
    <property type="match status" value="1"/>
</dbReference>
<reference evidence="13 14" key="1">
    <citation type="journal article" date="2016" name="Nat. Commun.">
        <title>Thousands of microbial genomes shed light on interconnected biogeochemical processes in an aquifer system.</title>
        <authorList>
            <person name="Anantharaman K."/>
            <person name="Brown C.T."/>
            <person name="Hug L.A."/>
            <person name="Sharon I."/>
            <person name="Castelle C.J."/>
            <person name="Probst A.J."/>
            <person name="Thomas B.C."/>
            <person name="Singh A."/>
            <person name="Wilkins M.J."/>
            <person name="Karaoz U."/>
            <person name="Brodie E.L."/>
            <person name="Williams K.H."/>
            <person name="Hubbard S.S."/>
            <person name="Banfield J.F."/>
        </authorList>
    </citation>
    <scope>NUCLEOTIDE SEQUENCE [LARGE SCALE GENOMIC DNA]</scope>
</reference>
<evidence type="ECO:0000256" key="1">
    <source>
        <dbReference type="ARBA" id="ARBA00004496"/>
    </source>
</evidence>
<evidence type="ECO:0000256" key="7">
    <source>
        <dbReference type="ARBA" id="ARBA00022695"/>
    </source>
</evidence>
<evidence type="ECO:0000259" key="12">
    <source>
        <dbReference type="PROSITE" id="PS51163"/>
    </source>
</evidence>
<dbReference type="GO" id="GO:0000049">
    <property type="term" value="F:tRNA binding"/>
    <property type="evidence" value="ECO:0007669"/>
    <property type="project" value="TreeGrafter"/>
</dbReference>
<evidence type="ECO:0000256" key="9">
    <source>
        <dbReference type="ARBA" id="ARBA00022840"/>
    </source>
</evidence>
<evidence type="ECO:0000256" key="6">
    <source>
        <dbReference type="ARBA" id="ARBA00022694"/>
    </source>
</evidence>
<dbReference type="Proteomes" id="UP000178930">
    <property type="component" value="Unassembled WGS sequence"/>
</dbReference>
<keyword evidence="4" id="KW-0963">Cytoplasm</keyword>